<proteinExistence type="predicted"/>
<dbReference type="AlphaFoldDB" id="A0A448WLD3"/>
<name>A0A448WLD3_9PLAT</name>
<reference evidence="1" key="1">
    <citation type="submission" date="2018-11" db="EMBL/GenBank/DDBJ databases">
        <authorList>
            <consortium name="Pathogen Informatics"/>
        </authorList>
    </citation>
    <scope>NUCLEOTIDE SEQUENCE</scope>
</reference>
<organism evidence="1 2">
    <name type="scientific">Protopolystoma xenopodis</name>
    <dbReference type="NCBI Taxonomy" id="117903"/>
    <lineage>
        <taxon>Eukaryota</taxon>
        <taxon>Metazoa</taxon>
        <taxon>Spiralia</taxon>
        <taxon>Lophotrochozoa</taxon>
        <taxon>Platyhelminthes</taxon>
        <taxon>Monogenea</taxon>
        <taxon>Polyopisthocotylea</taxon>
        <taxon>Polystomatidea</taxon>
        <taxon>Polystomatidae</taxon>
        <taxon>Protopolystoma</taxon>
    </lineage>
</organism>
<evidence type="ECO:0000313" key="1">
    <source>
        <dbReference type="EMBL" id="VEL14442.1"/>
    </source>
</evidence>
<sequence length="142" mass="16217">MLEKPQIHYLRVSYLRIFFEKVHSIYHAIWLQICFAGICFRFLVARESQLCELALGSMESSPTIAQCLSFLTDFRTPPSIMNSVCNGESTNLSANPADSRVCYTHFYQDRLRSSLLSIRISEFTDTGASLISPAKERLLNRN</sequence>
<evidence type="ECO:0000313" key="2">
    <source>
        <dbReference type="Proteomes" id="UP000784294"/>
    </source>
</evidence>
<accession>A0A448WLD3</accession>
<dbReference type="Proteomes" id="UP000784294">
    <property type="component" value="Unassembled WGS sequence"/>
</dbReference>
<comment type="caution">
    <text evidence="1">The sequence shown here is derived from an EMBL/GenBank/DDBJ whole genome shotgun (WGS) entry which is preliminary data.</text>
</comment>
<dbReference type="EMBL" id="CAAALY010021175">
    <property type="protein sequence ID" value="VEL14442.1"/>
    <property type="molecule type" value="Genomic_DNA"/>
</dbReference>
<protein>
    <submittedName>
        <fullName evidence="1">Uncharacterized protein</fullName>
    </submittedName>
</protein>
<gene>
    <name evidence="1" type="ORF">PXEA_LOCUS7882</name>
</gene>
<keyword evidence="2" id="KW-1185">Reference proteome</keyword>